<dbReference type="Proteomes" id="UP000002630">
    <property type="component" value="Linkage Group LG30"/>
</dbReference>
<name>D7G966_ECTSI</name>
<sequence>MGRDAGSISRFTSTGKGGRSWDGKIMPRKEEEICGNRAAGLSGSHGGRRVARLVALALIVAIILDTVESASIEGESKYCGSLCCRLQHIH</sequence>
<dbReference type="EMBL" id="FN649201">
    <property type="protein sequence ID" value="CBJ28230.1"/>
    <property type="molecule type" value="Genomic_DNA"/>
</dbReference>
<evidence type="ECO:0000313" key="2">
    <source>
        <dbReference type="EMBL" id="CBJ28230.1"/>
    </source>
</evidence>
<dbReference type="InParanoid" id="D7G966"/>
<evidence type="ECO:0000313" key="3">
    <source>
        <dbReference type="Proteomes" id="UP000002630"/>
    </source>
</evidence>
<dbReference type="AlphaFoldDB" id="D7G966"/>
<feature type="region of interest" description="Disordered" evidence="1">
    <location>
        <begin position="1"/>
        <end position="24"/>
    </location>
</feature>
<gene>
    <name evidence="2" type="ORF">Esi_0096_0071</name>
</gene>
<organism evidence="2 3">
    <name type="scientific">Ectocarpus siliculosus</name>
    <name type="common">Brown alga</name>
    <name type="synonym">Conferva siliculosa</name>
    <dbReference type="NCBI Taxonomy" id="2880"/>
    <lineage>
        <taxon>Eukaryota</taxon>
        <taxon>Sar</taxon>
        <taxon>Stramenopiles</taxon>
        <taxon>Ochrophyta</taxon>
        <taxon>PX clade</taxon>
        <taxon>Phaeophyceae</taxon>
        <taxon>Ectocarpales</taxon>
        <taxon>Ectocarpaceae</taxon>
        <taxon>Ectocarpus</taxon>
    </lineage>
</organism>
<dbReference type="EMBL" id="FN649755">
    <property type="protein sequence ID" value="CBJ28230.1"/>
    <property type="molecule type" value="Genomic_DNA"/>
</dbReference>
<accession>D7G966</accession>
<evidence type="ECO:0000256" key="1">
    <source>
        <dbReference type="SAM" id="MobiDB-lite"/>
    </source>
</evidence>
<proteinExistence type="predicted"/>
<protein>
    <submittedName>
        <fullName evidence="2">Uncharacterized protein</fullName>
    </submittedName>
</protein>
<reference evidence="2 3" key="1">
    <citation type="journal article" date="2010" name="Nature">
        <title>The Ectocarpus genome and the independent evolution of multicellularity in brown algae.</title>
        <authorList>
            <person name="Cock J.M."/>
            <person name="Sterck L."/>
            <person name="Rouze P."/>
            <person name="Scornet D."/>
            <person name="Allen A.E."/>
            <person name="Amoutzias G."/>
            <person name="Anthouard V."/>
            <person name="Artiguenave F."/>
            <person name="Aury J.M."/>
            <person name="Badger J.H."/>
            <person name="Beszteri B."/>
            <person name="Billiau K."/>
            <person name="Bonnet E."/>
            <person name="Bothwell J.H."/>
            <person name="Bowler C."/>
            <person name="Boyen C."/>
            <person name="Brownlee C."/>
            <person name="Carrano C.J."/>
            <person name="Charrier B."/>
            <person name="Cho G.Y."/>
            <person name="Coelho S.M."/>
            <person name="Collen J."/>
            <person name="Corre E."/>
            <person name="Da Silva C."/>
            <person name="Delage L."/>
            <person name="Delaroque N."/>
            <person name="Dittami S.M."/>
            <person name="Doulbeau S."/>
            <person name="Elias M."/>
            <person name="Farnham G."/>
            <person name="Gachon C.M."/>
            <person name="Gschloessl B."/>
            <person name="Heesch S."/>
            <person name="Jabbari K."/>
            <person name="Jubin C."/>
            <person name="Kawai H."/>
            <person name="Kimura K."/>
            <person name="Kloareg B."/>
            <person name="Kupper F.C."/>
            <person name="Lang D."/>
            <person name="Le Bail A."/>
            <person name="Leblanc C."/>
            <person name="Lerouge P."/>
            <person name="Lohr M."/>
            <person name="Lopez P.J."/>
            <person name="Martens C."/>
            <person name="Maumus F."/>
            <person name="Michel G."/>
            <person name="Miranda-Saavedra D."/>
            <person name="Morales J."/>
            <person name="Moreau H."/>
            <person name="Motomura T."/>
            <person name="Nagasato C."/>
            <person name="Napoli C.A."/>
            <person name="Nelson D.R."/>
            <person name="Nyvall-Collen P."/>
            <person name="Peters A.F."/>
            <person name="Pommier C."/>
            <person name="Potin P."/>
            <person name="Poulain J."/>
            <person name="Quesneville H."/>
            <person name="Read B."/>
            <person name="Rensing S.A."/>
            <person name="Ritter A."/>
            <person name="Rousvoal S."/>
            <person name="Samanta M."/>
            <person name="Samson G."/>
            <person name="Schroeder D.C."/>
            <person name="Segurens B."/>
            <person name="Strittmatter M."/>
            <person name="Tonon T."/>
            <person name="Tregear J.W."/>
            <person name="Valentin K."/>
            <person name="von Dassow P."/>
            <person name="Yamagishi T."/>
            <person name="Van de Peer Y."/>
            <person name="Wincker P."/>
        </authorList>
    </citation>
    <scope>NUCLEOTIDE SEQUENCE [LARGE SCALE GENOMIC DNA]</scope>
    <source>
        <strain evidence="3">Ec32 / CCAP1310/4</strain>
    </source>
</reference>
<keyword evidence="3" id="KW-1185">Reference proteome</keyword>